<protein>
    <submittedName>
        <fullName evidence="2">Uncharacterized protein</fullName>
    </submittedName>
</protein>
<dbReference type="Gramene" id="PNW87984">
    <property type="protein sequence ID" value="PNW87984"/>
    <property type="gene ID" value="CHLRE_01g009601v5"/>
</dbReference>
<dbReference type="GeneID" id="66051965"/>
<dbReference type="AlphaFoldDB" id="A0A2K3E5C6"/>
<accession>A0A2K3E5C6</accession>
<dbReference type="RefSeq" id="XP_042928185.1">
    <property type="nucleotide sequence ID" value="XM_043058272.1"/>
</dbReference>
<dbReference type="ExpressionAtlas" id="A0A2K3E5C6">
    <property type="expression patterns" value="baseline"/>
</dbReference>
<evidence type="ECO:0000313" key="3">
    <source>
        <dbReference type="Proteomes" id="UP000006906"/>
    </source>
</evidence>
<name>A0A2K3E5C6_CHLRE</name>
<evidence type="ECO:0000313" key="2">
    <source>
        <dbReference type="EMBL" id="PNW87984.1"/>
    </source>
</evidence>
<feature type="compositionally biased region" description="Basic residues" evidence="1">
    <location>
        <begin position="73"/>
        <end position="82"/>
    </location>
</feature>
<evidence type="ECO:0000256" key="1">
    <source>
        <dbReference type="SAM" id="MobiDB-lite"/>
    </source>
</evidence>
<reference evidence="2 3" key="1">
    <citation type="journal article" date="2007" name="Science">
        <title>The Chlamydomonas genome reveals the evolution of key animal and plant functions.</title>
        <authorList>
            <person name="Merchant S.S."/>
            <person name="Prochnik S.E."/>
            <person name="Vallon O."/>
            <person name="Harris E.H."/>
            <person name="Karpowicz S.J."/>
            <person name="Witman G.B."/>
            <person name="Terry A."/>
            <person name="Salamov A."/>
            <person name="Fritz-Laylin L.K."/>
            <person name="Marechal-Drouard L."/>
            <person name="Marshall W.F."/>
            <person name="Qu L.H."/>
            <person name="Nelson D.R."/>
            <person name="Sanderfoot A.A."/>
            <person name="Spalding M.H."/>
            <person name="Kapitonov V.V."/>
            <person name="Ren Q."/>
            <person name="Ferris P."/>
            <person name="Lindquist E."/>
            <person name="Shapiro H."/>
            <person name="Lucas S.M."/>
            <person name="Grimwood J."/>
            <person name="Schmutz J."/>
            <person name="Cardol P."/>
            <person name="Cerutti H."/>
            <person name="Chanfreau G."/>
            <person name="Chen C.L."/>
            <person name="Cognat V."/>
            <person name="Croft M.T."/>
            <person name="Dent R."/>
            <person name="Dutcher S."/>
            <person name="Fernandez E."/>
            <person name="Fukuzawa H."/>
            <person name="Gonzalez-Ballester D."/>
            <person name="Gonzalez-Halphen D."/>
            <person name="Hallmann A."/>
            <person name="Hanikenne M."/>
            <person name="Hippler M."/>
            <person name="Inwood W."/>
            <person name="Jabbari K."/>
            <person name="Kalanon M."/>
            <person name="Kuras R."/>
            <person name="Lefebvre P.A."/>
            <person name="Lemaire S.D."/>
            <person name="Lobanov A.V."/>
            <person name="Lohr M."/>
            <person name="Manuell A."/>
            <person name="Meier I."/>
            <person name="Mets L."/>
            <person name="Mittag M."/>
            <person name="Mittelmeier T."/>
            <person name="Moroney J.V."/>
            <person name="Moseley J."/>
            <person name="Napoli C."/>
            <person name="Nedelcu A.M."/>
            <person name="Niyogi K."/>
            <person name="Novoselov S.V."/>
            <person name="Paulsen I.T."/>
            <person name="Pazour G."/>
            <person name="Purton S."/>
            <person name="Ral J.P."/>
            <person name="Riano-Pachon D.M."/>
            <person name="Riekhof W."/>
            <person name="Rymarquis L."/>
            <person name="Schroda M."/>
            <person name="Stern D."/>
            <person name="Umen J."/>
            <person name="Willows R."/>
            <person name="Wilson N."/>
            <person name="Zimmer S.L."/>
            <person name="Allmer J."/>
            <person name="Balk J."/>
            <person name="Bisova K."/>
            <person name="Chen C.J."/>
            <person name="Elias M."/>
            <person name="Gendler K."/>
            <person name="Hauser C."/>
            <person name="Lamb M.R."/>
            <person name="Ledford H."/>
            <person name="Long J.C."/>
            <person name="Minagawa J."/>
            <person name="Page M.D."/>
            <person name="Pan J."/>
            <person name="Pootakham W."/>
            <person name="Roje S."/>
            <person name="Rose A."/>
            <person name="Stahlberg E."/>
            <person name="Terauchi A.M."/>
            <person name="Yang P."/>
            <person name="Ball S."/>
            <person name="Bowler C."/>
            <person name="Dieckmann C.L."/>
            <person name="Gladyshev V.N."/>
            <person name="Green P."/>
            <person name="Jorgensen R."/>
            <person name="Mayfield S."/>
            <person name="Mueller-Roeber B."/>
            <person name="Rajamani S."/>
            <person name="Sayre R.T."/>
            <person name="Brokstein P."/>
            <person name="Dubchak I."/>
            <person name="Goodstein D."/>
            <person name="Hornick L."/>
            <person name="Huang Y.W."/>
            <person name="Jhaveri J."/>
            <person name="Luo Y."/>
            <person name="Martinez D."/>
            <person name="Ngau W.C."/>
            <person name="Otillar B."/>
            <person name="Poliakov A."/>
            <person name="Porter A."/>
            <person name="Szajkowski L."/>
            <person name="Werner G."/>
            <person name="Zhou K."/>
            <person name="Grigoriev I.V."/>
            <person name="Rokhsar D.S."/>
            <person name="Grossman A.R."/>
        </authorList>
    </citation>
    <scope>NUCLEOTIDE SEQUENCE [LARGE SCALE GENOMIC DNA]</scope>
    <source>
        <strain evidence="3">CC-503</strain>
    </source>
</reference>
<dbReference type="Proteomes" id="UP000006906">
    <property type="component" value="Chromosome 1"/>
</dbReference>
<dbReference type="EMBL" id="CM008962">
    <property type="protein sequence ID" value="PNW87984.1"/>
    <property type="molecule type" value="Genomic_DNA"/>
</dbReference>
<keyword evidence="3" id="KW-1185">Reference proteome</keyword>
<organism evidence="2 3">
    <name type="scientific">Chlamydomonas reinhardtii</name>
    <name type="common">Chlamydomonas smithii</name>
    <dbReference type="NCBI Taxonomy" id="3055"/>
    <lineage>
        <taxon>Eukaryota</taxon>
        <taxon>Viridiplantae</taxon>
        <taxon>Chlorophyta</taxon>
        <taxon>core chlorophytes</taxon>
        <taxon>Chlorophyceae</taxon>
        <taxon>CS clade</taxon>
        <taxon>Chlamydomonadales</taxon>
        <taxon>Chlamydomonadaceae</taxon>
        <taxon>Chlamydomonas</taxon>
    </lineage>
</organism>
<sequence length="82" mass="8516">MMDDWQHGAEAVGCKENFIRAHGGGGMNPETRRARTTVKRTAGSRQPGQARAGGPTHTARAAAGAEAGVAAGRQHKPPSSRN</sequence>
<feature type="compositionally biased region" description="Low complexity" evidence="1">
    <location>
        <begin position="50"/>
        <end position="72"/>
    </location>
</feature>
<gene>
    <name evidence="2" type="ORF">CHLRE_01g009601v5</name>
</gene>
<proteinExistence type="predicted"/>
<feature type="region of interest" description="Disordered" evidence="1">
    <location>
        <begin position="20"/>
        <end position="82"/>
    </location>
</feature>